<name>A0A1D6QHS5_MAIZE</name>
<feature type="compositionally biased region" description="Polar residues" evidence="1">
    <location>
        <begin position="287"/>
        <end position="298"/>
    </location>
</feature>
<proteinExistence type="predicted"/>
<dbReference type="STRING" id="4577.A0A1D6QHS5"/>
<sequence>MAALRLRESLERNSPCSCFSDPCPCAAPIPISPPPSLGPSRPSASIAPAPDPGLFFLPSRAVDCSRGSDSAPAVSLVVAGSWELLGSGSVPNRCCHGEGQEEQWGRPDRQQRRRQHRLVVHRAVGSTIGSESASVISSPKITESTADSSSVTKRLEEELAKGMPLLSCMIELADGMGSLIGAICIELMSTYLPLPGNITSSAVEQGFNVVDDWMFFFMLCLGVSAMAPHYQAATLIASPSYPNAIAWSSDNIVAVTSGHIVTILKLHEENEKLFDRVTEKSRLGSAPQASSPSANKPANGQGREIGRSDSSKSRSPDVFASPVSQDKTGNSGAIVKSSNELAKTTPAGEYLTSALMDFDPDQFEGFVAIVDGANKLLML</sequence>
<reference evidence="2" key="1">
    <citation type="submission" date="2015-12" db="EMBL/GenBank/DDBJ databases">
        <title>Update maize B73 reference genome by single molecule sequencing technologies.</title>
        <authorList>
            <consortium name="Maize Genome Sequencing Project"/>
            <person name="Ware D."/>
        </authorList>
    </citation>
    <scope>NUCLEOTIDE SEQUENCE</scope>
    <source>
        <tissue evidence="2">Seedling</tissue>
    </source>
</reference>
<feature type="region of interest" description="Disordered" evidence="1">
    <location>
        <begin position="280"/>
        <end position="337"/>
    </location>
</feature>
<feature type="non-terminal residue" evidence="2">
    <location>
        <position position="379"/>
    </location>
</feature>
<dbReference type="AlphaFoldDB" id="A0A1D6QHS5"/>
<evidence type="ECO:0000313" key="2">
    <source>
        <dbReference type="EMBL" id="AQK57422.1"/>
    </source>
</evidence>
<evidence type="ECO:0000256" key="1">
    <source>
        <dbReference type="SAM" id="MobiDB-lite"/>
    </source>
</evidence>
<dbReference type="EMBL" id="CM000780">
    <property type="protein sequence ID" value="AQK57422.1"/>
    <property type="molecule type" value="Genomic_DNA"/>
</dbReference>
<feature type="compositionally biased region" description="Basic and acidic residues" evidence="1">
    <location>
        <begin position="304"/>
        <end position="315"/>
    </location>
</feature>
<protein>
    <submittedName>
        <fullName evidence="2">Kinesin-like protein KCA2</fullName>
    </submittedName>
</protein>
<dbReference type="InParanoid" id="A0A1D6QHS5"/>
<feature type="compositionally biased region" description="Polar residues" evidence="1">
    <location>
        <begin position="322"/>
        <end position="337"/>
    </location>
</feature>
<organism evidence="2">
    <name type="scientific">Zea mays</name>
    <name type="common">Maize</name>
    <dbReference type="NCBI Taxonomy" id="4577"/>
    <lineage>
        <taxon>Eukaryota</taxon>
        <taxon>Viridiplantae</taxon>
        <taxon>Streptophyta</taxon>
        <taxon>Embryophyta</taxon>
        <taxon>Tracheophyta</taxon>
        <taxon>Spermatophyta</taxon>
        <taxon>Magnoliopsida</taxon>
        <taxon>Liliopsida</taxon>
        <taxon>Poales</taxon>
        <taxon>Poaceae</taxon>
        <taxon>PACMAD clade</taxon>
        <taxon>Panicoideae</taxon>
        <taxon>Andropogonodae</taxon>
        <taxon>Andropogoneae</taxon>
        <taxon>Tripsacinae</taxon>
        <taxon>Zea</taxon>
    </lineage>
</organism>
<accession>A0A1D6QHS5</accession>
<gene>
    <name evidence="2" type="ORF">ZEAMMB73_Zm00001d052559</name>
</gene>